<dbReference type="InterPro" id="IPR001128">
    <property type="entry name" value="Cyt_P450"/>
</dbReference>
<dbReference type="FunFam" id="1.10.630.10:FF:000238">
    <property type="entry name" value="Cytochrome P450 2A6"/>
    <property type="match status" value="1"/>
</dbReference>
<dbReference type="PRINTS" id="PR00463">
    <property type="entry name" value="EP450I"/>
</dbReference>
<evidence type="ECO:0000256" key="9">
    <source>
        <dbReference type="ARBA" id="ARBA00022848"/>
    </source>
</evidence>
<dbReference type="PANTHER" id="PTHR24300">
    <property type="entry name" value="CYTOCHROME P450 508A4-RELATED"/>
    <property type="match status" value="1"/>
</dbReference>
<dbReference type="PROSITE" id="PS00086">
    <property type="entry name" value="CYTOCHROME_P450"/>
    <property type="match status" value="1"/>
</dbReference>
<keyword evidence="11 14" id="KW-0408">Iron</keyword>
<dbReference type="PRINTS" id="PR00385">
    <property type="entry name" value="P450"/>
</dbReference>
<keyword evidence="6 14" id="KW-0349">Heme</keyword>
<reference evidence="16" key="1">
    <citation type="journal article" date="2015" name="Environ. Sci. Technol.">
        <title>Identification of the Full 46 Cytochrome P450 (CYP) Complement and Modulation of CYP Expression in Response to Water-Accommodated Fractions of Crude Oil in the Cyclopoid Copepod Paracyclopina nana.</title>
        <authorList>
            <person name="Han J."/>
            <person name="Won E.J."/>
            <person name="Kim H.S."/>
            <person name="Nelson D.R."/>
            <person name="Lee S.J."/>
            <person name="Park H.G."/>
            <person name="Lee J.S."/>
        </authorList>
    </citation>
    <scope>NUCLEOTIDE SEQUENCE</scope>
</reference>
<evidence type="ECO:0000256" key="2">
    <source>
        <dbReference type="ARBA" id="ARBA00003690"/>
    </source>
</evidence>
<dbReference type="EMBL" id="KP899584">
    <property type="protein sequence ID" value="AKH03516.1"/>
    <property type="molecule type" value="mRNA"/>
</dbReference>
<keyword evidence="12 15" id="KW-0503">Monooxygenase</keyword>
<keyword evidence="10 15" id="KW-0560">Oxidoreductase</keyword>
<evidence type="ECO:0000256" key="8">
    <source>
        <dbReference type="ARBA" id="ARBA00022824"/>
    </source>
</evidence>
<comment type="similarity">
    <text evidence="5 15">Belongs to the cytochrome P450 family.</text>
</comment>
<dbReference type="GO" id="GO:0006082">
    <property type="term" value="P:organic acid metabolic process"/>
    <property type="evidence" value="ECO:0007669"/>
    <property type="project" value="TreeGrafter"/>
</dbReference>
<dbReference type="AlphaFoldDB" id="A0A0F7J1U4"/>
<dbReference type="InterPro" id="IPR002401">
    <property type="entry name" value="Cyt_P450_E_grp-I"/>
</dbReference>
<evidence type="ECO:0000256" key="11">
    <source>
        <dbReference type="ARBA" id="ARBA00023004"/>
    </source>
</evidence>
<evidence type="ECO:0000256" key="6">
    <source>
        <dbReference type="ARBA" id="ARBA00022617"/>
    </source>
</evidence>
<keyword evidence="9" id="KW-0492">Microsome</keyword>
<evidence type="ECO:0000256" key="1">
    <source>
        <dbReference type="ARBA" id="ARBA00001971"/>
    </source>
</evidence>
<dbReference type="Pfam" id="PF00067">
    <property type="entry name" value="p450"/>
    <property type="match status" value="1"/>
</dbReference>
<name>A0A0F7J1U4_PARNA</name>
<comment type="subcellular location">
    <subcellularLocation>
        <location evidence="4">Endoplasmic reticulum membrane</location>
        <topology evidence="4">Peripheral membrane protein</topology>
    </subcellularLocation>
    <subcellularLocation>
        <location evidence="3">Microsome membrane</location>
        <topology evidence="3">Peripheral membrane protein</topology>
    </subcellularLocation>
</comment>
<comment type="function">
    <text evidence="2">May be involved in the metabolism of insect hormones and in the breakdown of synthetic insecticides.</text>
</comment>
<dbReference type="PANTHER" id="PTHR24300:SF376">
    <property type="entry name" value="CYTOCHROME P450 15A1"/>
    <property type="match status" value="1"/>
</dbReference>
<evidence type="ECO:0000313" key="16">
    <source>
        <dbReference type="EMBL" id="AKH03516.1"/>
    </source>
</evidence>
<dbReference type="SUPFAM" id="SSF48264">
    <property type="entry name" value="Cytochrome P450"/>
    <property type="match status" value="1"/>
</dbReference>
<dbReference type="GO" id="GO:0006805">
    <property type="term" value="P:xenobiotic metabolic process"/>
    <property type="evidence" value="ECO:0007669"/>
    <property type="project" value="TreeGrafter"/>
</dbReference>
<evidence type="ECO:0000256" key="13">
    <source>
        <dbReference type="ARBA" id="ARBA00023136"/>
    </source>
</evidence>
<dbReference type="GO" id="GO:0016712">
    <property type="term" value="F:oxidoreductase activity, acting on paired donors, with incorporation or reduction of molecular oxygen, reduced flavin or flavoprotein as one donor, and incorporation of one atom of oxygen"/>
    <property type="evidence" value="ECO:0007669"/>
    <property type="project" value="TreeGrafter"/>
</dbReference>
<dbReference type="GO" id="GO:0020037">
    <property type="term" value="F:heme binding"/>
    <property type="evidence" value="ECO:0007669"/>
    <property type="project" value="InterPro"/>
</dbReference>
<dbReference type="GO" id="GO:0005506">
    <property type="term" value="F:iron ion binding"/>
    <property type="evidence" value="ECO:0007669"/>
    <property type="project" value="InterPro"/>
</dbReference>
<keyword evidence="8" id="KW-0256">Endoplasmic reticulum</keyword>
<keyword evidence="7 14" id="KW-0479">Metal-binding</keyword>
<evidence type="ECO:0000256" key="4">
    <source>
        <dbReference type="ARBA" id="ARBA00004406"/>
    </source>
</evidence>
<protein>
    <submittedName>
        <fullName evidence="16">Cytochrome P450 3076A2</fullName>
    </submittedName>
</protein>
<evidence type="ECO:0000256" key="10">
    <source>
        <dbReference type="ARBA" id="ARBA00023002"/>
    </source>
</evidence>
<dbReference type="InterPro" id="IPR036396">
    <property type="entry name" value="Cyt_P450_sf"/>
</dbReference>
<keyword evidence="13" id="KW-0472">Membrane</keyword>
<evidence type="ECO:0000256" key="3">
    <source>
        <dbReference type="ARBA" id="ARBA00004174"/>
    </source>
</evidence>
<dbReference type="InterPro" id="IPR050182">
    <property type="entry name" value="Cytochrome_P450_fam2"/>
</dbReference>
<dbReference type="GO" id="GO:0008395">
    <property type="term" value="F:steroid hydroxylase activity"/>
    <property type="evidence" value="ECO:0007669"/>
    <property type="project" value="TreeGrafter"/>
</dbReference>
<sequence length="495" mass="55748">MHLVDLLTLALIAIALIALVLRNLSRWLGKQPPGPWNIPLIGSAVALLGASKNPLREPYAAMANLSRKYGGIMTVGLGNETWIVLSGLKEIKEFSMKSEAVSRPVMPSLNSLYAFNEQLGVIFADGRLWSDQRRFMAKSLKVIQTGYKPFGEHIMDEFNLFRAHLLDESAKCPDFNGRDFFDIASLNIIWRLAVGERFDYKSKVGKEMINHVEAFTMEQTLGIIGGVAYARYMPYLSGVYRSVEMHMEKLRKFLWEKAVSRAERGNDDDCNYAALFHQSEGEFATNKQLVVSLLDFFTGGSGTVSKTMSFALLFMLHYPKAQEKVRREALAVATDEEEIGLEHASSMPYTEAFLLEVQRLASVLPICPPRVVTKATQLNGYTLREGQKVQMNLFAMHRDPDHWGDPENFRPERFLDEQGRVTVDEWLQPFGYGKRKCVGESIAKTTVFLFICNLVKHFDLLAPKVLPGTAPNGGLTLTPENFIVRLQPLRKSVTL</sequence>
<evidence type="ECO:0000256" key="12">
    <source>
        <dbReference type="ARBA" id="ARBA00023033"/>
    </source>
</evidence>
<dbReference type="GO" id="GO:0005789">
    <property type="term" value="C:endoplasmic reticulum membrane"/>
    <property type="evidence" value="ECO:0007669"/>
    <property type="project" value="UniProtKB-SubCell"/>
</dbReference>
<evidence type="ECO:0000256" key="7">
    <source>
        <dbReference type="ARBA" id="ARBA00022723"/>
    </source>
</evidence>
<dbReference type="InterPro" id="IPR017972">
    <property type="entry name" value="Cyt_P450_CS"/>
</dbReference>
<comment type="cofactor">
    <cofactor evidence="1 14">
        <name>heme</name>
        <dbReference type="ChEBI" id="CHEBI:30413"/>
    </cofactor>
</comment>
<evidence type="ECO:0000256" key="15">
    <source>
        <dbReference type="RuleBase" id="RU000461"/>
    </source>
</evidence>
<evidence type="ECO:0000256" key="14">
    <source>
        <dbReference type="PIRSR" id="PIRSR602401-1"/>
    </source>
</evidence>
<proteinExistence type="evidence at transcript level"/>
<feature type="binding site" description="axial binding residue" evidence="14">
    <location>
        <position position="437"/>
    </location>
    <ligand>
        <name>heme</name>
        <dbReference type="ChEBI" id="CHEBI:30413"/>
    </ligand>
    <ligandPart>
        <name>Fe</name>
        <dbReference type="ChEBI" id="CHEBI:18248"/>
    </ligandPart>
</feature>
<dbReference type="Gene3D" id="1.10.630.10">
    <property type="entry name" value="Cytochrome P450"/>
    <property type="match status" value="1"/>
</dbReference>
<gene>
    <name evidence="16" type="primary">CYP3076A2</name>
</gene>
<organism evidence="16">
    <name type="scientific">Paracyclopina nana</name>
    <name type="common">Marine copepod</name>
    <dbReference type="NCBI Taxonomy" id="565004"/>
    <lineage>
        <taxon>Eukaryota</taxon>
        <taxon>Metazoa</taxon>
        <taxon>Ecdysozoa</taxon>
        <taxon>Arthropoda</taxon>
        <taxon>Crustacea</taxon>
        <taxon>Multicrustacea</taxon>
        <taxon>Hexanauplia</taxon>
        <taxon>Copepoda</taxon>
        <taxon>Cyclopoida</taxon>
        <taxon>Cyclopettidae</taxon>
        <taxon>Paracyclopina</taxon>
    </lineage>
</organism>
<evidence type="ECO:0000256" key="5">
    <source>
        <dbReference type="ARBA" id="ARBA00010617"/>
    </source>
</evidence>
<accession>A0A0F7J1U4</accession>